<dbReference type="InterPro" id="IPR051733">
    <property type="entry name" value="WD_repeat_DCAF13/WDSOF1"/>
</dbReference>
<evidence type="ECO:0000313" key="4">
    <source>
        <dbReference type="Proteomes" id="UP000054279"/>
    </source>
</evidence>
<dbReference type="AlphaFoldDB" id="A0A0C9VPR3"/>
<dbReference type="GO" id="GO:0032040">
    <property type="term" value="C:small-subunit processome"/>
    <property type="evidence" value="ECO:0007669"/>
    <property type="project" value="TreeGrafter"/>
</dbReference>
<keyword evidence="2" id="KW-0472">Membrane</keyword>
<keyword evidence="2" id="KW-1133">Transmembrane helix</keyword>
<sequence length="722" mass="83268">MSSIQISTPINSRFRDKTPRLRQHSPALPIHIHGHDKRHTRRFSWTTPYYVRMPWPLSRRRTGVRGFKIYMPIPTSVTSCVSRLRQGYPRTFRILLAALFILLFLFFRGLILSRRLQATRIVFSNDDIRRVWEWEVASGHYQSSRKIPDSIGLNTPLHNPGLPREPFPPSQNTPISHGSTIGSGLSRIYLDVQTTPPQVAYPPRPKAGSIADLDIIMKHCDFSNNKYVRDCLEVLSVGAGLDNRRRIRRGAIDEWKYIYLEEGQHLTPRSPLPASTTTRHKNDLEPSLHLPPTLSYRTTSELATACDPDHPRIFHIFWGGPFTAHPFTALLSFLNTQNLGLYLPPDTPVNFCRPQFWVWMQMGLAREANPGQDALKHMQENLNSNPWSKPFLHPRFKDIIKFKLWNTTEQLDNVEELKDEWRDLNLFNSGGHVYQVPPANDMSANASWSDRESRDDDVINRVGSTSSKSYDRMRTILSDMARFVLCHRFGGVYLDADTVLLRDWEELWGWKGAFAYRWSRLPLYNTAVLKLNKGSALGTFLIRTALRHGLDFHPMTISQYTKDSGLDSLLLRLPDAVFDPAWLNTEGFQRERPPSPDLTSFTQFFHTPPSKTADAMAIGFDGFFRGAYSYHWHNHWWEPFDSTRNWPDLGPQFAEAERTGRLQAQKAASTSNSKAKPKENADGHDKVSDDKRDLDWATILKRTFEAYIRGEQPNMYGEWIHW</sequence>
<dbReference type="PANTHER" id="PTHR22851">
    <property type="entry name" value="U3 SMALL NUCLEOLAR RNA U3 SNORNA ASSOCIATED PROTEIN"/>
    <property type="match status" value="1"/>
</dbReference>
<dbReference type="EMBL" id="KN837146">
    <property type="protein sequence ID" value="KIJ40160.1"/>
    <property type="molecule type" value="Genomic_DNA"/>
</dbReference>
<dbReference type="Proteomes" id="UP000054279">
    <property type="component" value="Unassembled WGS sequence"/>
</dbReference>
<dbReference type="SUPFAM" id="SSF53448">
    <property type="entry name" value="Nucleotide-diphospho-sugar transferases"/>
    <property type="match status" value="1"/>
</dbReference>
<feature type="compositionally biased region" description="Basic and acidic residues" evidence="1">
    <location>
        <begin position="676"/>
        <end position="689"/>
    </location>
</feature>
<accession>A0A0C9VPR3</accession>
<evidence type="ECO:0000256" key="1">
    <source>
        <dbReference type="SAM" id="MobiDB-lite"/>
    </source>
</evidence>
<feature type="transmembrane region" description="Helical" evidence="2">
    <location>
        <begin position="92"/>
        <end position="111"/>
    </location>
</feature>
<dbReference type="Gene3D" id="3.90.550.20">
    <property type="match status" value="1"/>
</dbReference>
<feature type="region of interest" description="Disordered" evidence="1">
    <location>
        <begin position="660"/>
        <end position="689"/>
    </location>
</feature>
<proteinExistence type="predicted"/>
<dbReference type="InterPro" id="IPR029044">
    <property type="entry name" value="Nucleotide-diphossugar_trans"/>
</dbReference>
<feature type="region of interest" description="Disordered" evidence="1">
    <location>
        <begin position="269"/>
        <end position="290"/>
    </location>
</feature>
<protein>
    <recommendedName>
        <fullName evidence="5">Glycosyltransferase family 32 protein</fullName>
    </recommendedName>
</protein>
<dbReference type="HOGENOM" id="CLU_012328_0_0_1"/>
<organism evidence="3 4">
    <name type="scientific">Sphaerobolus stellatus (strain SS14)</name>
    <dbReference type="NCBI Taxonomy" id="990650"/>
    <lineage>
        <taxon>Eukaryota</taxon>
        <taxon>Fungi</taxon>
        <taxon>Dikarya</taxon>
        <taxon>Basidiomycota</taxon>
        <taxon>Agaricomycotina</taxon>
        <taxon>Agaricomycetes</taxon>
        <taxon>Phallomycetidae</taxon>
        <taxon>Geastrales</taxon>
        <taxon>Sphaerobolaceae</taxon>
        <taxon>Sphaerobolus</taxon>
    </lineage>
</organism>
<reference evidence="3 4" key="1">
    <citation type="submission" date="2014-06" db="EMBL/GenBank/DDBJ databases">
        <title>Evolutionary Origins and Diversification of the Mycorrhizal Mutualists.</title>
        <authorList>
            <consortium name="DOE Joint Genome Institute"/>
            <consortium name="Mycorrhizal Genomics Consortium"/>
            <person name="Kohler A."/>
            <person name="Kuo A."/>
            <person name="Nagy L.G."/>
            <person name="Floudas D."/>
            <person name="Copeland A."/>
            <person name="Barry K.W."/>
            <person name="Cichocki N."/>
            <person name="Veneault-Fourrey C."/>
            <person name="LaButti K."/>
            <person name="Lindquist E.A."/>
            <person name="Lipzen A."/>
            <person name="Lundell T."/>
            <person name="Morin E."/>
            <person name="Murat C."/>
            <person name="Riley R."/>
            <person name="Ohm R."/>
            <person name="Sun H."/>
            <person name="Tunlid A."/>
            <person name="Henrissat B."/>
            <person name="Grigoriev I.V."/>
            <person name="Hibbett D.S."/>
            <person name="Martin F."/>
        </authorList>
    </citation>
    <scope>NUCLEOTIDE SEQUENCE [LARGE SCALE GENOMIC DNA]</scope>
    <source>
        <strain evidence="3 4">SS14</strain>
    </source>
</reference>
<dbReference type="PANTHER" id="PTHR22851:SF1">
    <property type="entry name" value="GLYCOSYLTRANSFERASE FAMILY 32 PROTEIN"/>
    <property type="match status" value="1"/>
</dbReference>
<gene>
    <name evidence="3" type="ORF">M422DRAFT_230324</name>
</gene>
<name>A0A0C9VPR3_SPHS4</name>
<evidence type="ECO:0008006" key="5">
    <source>
        <dbReference type="Google" id="ProtNLM"/>
    </source>
</evidence>
<dbReference type="GO" id="GO:0000462">
    <property type="term" value="P:maturation of SSU-rRNA from tricistronic rRNA transcript (SSU-rRNA, 5.8S rRNA, LSU-rRNA)"/>
    <property type="evidence" value="ECO:0007669"/>
    <property type="project" value="TreeGrafter"/>
</dbReference>
<evidence type="ECO:0000313" key="3">
    <source>
        <dbReference type="EMBL" id="KIJ40160.1"/>
    </source>
</evidence>
<evidence type="ECO:0000256" key="2">
    <source>
        <dbReference type="SAM" id="Phobius"/>
    </source>
</evidence>
<keyword evidence="4" id="KW-1185">Reference proteome</keyword>
<keyword evidence="2" id="KW-0812">Transmembrane</keyword>
<dbReference type="OrthoDB" id="108365at2759"/>